<dbReference type="PANTHER" id="PTHR37419:SF8">
    <property type="entry name" value="TOXIN YJJJ"/>
    <property type="match status" value="1"/>
</dbReference>
<comment type="caution">
    <text evidence="5">The sequence shown here is derived from an EMBL/GenBank/DDBJ whole genome shotgun (WGS) entry which is preliminary data.</text>
</comment>
<accession>A0ABS8DAB7</accession>
<dbReference type="InterPro" id="IPR052028">
    <property type="entry name" value="HipA_Ser/Thr_kinase"/>
</dbReference>
<keyword evidence="2" id="KW-0808">Transferase</keyword>
<keyword evidence="6" id="KW-1185">Reference proteome</keyword>
<feature type="domain" description="HipA-like C-terminal" evidence="4">
    <location>
        <begin position="104"/>
        <end position="301"/>
    </location>
</feature>
<dbReference type="EMBL" id="JAJBZT010000012">
    <property type="protein sequence ID" value="MCB6185150.1"/>
    <property type="molecule type" value="Genomic_DNA"/>
</dbReference>
<dbReference type="Proteomes" id="UP001165395">
    <property type="component" value="Unassembled WGS sequence"/>
</dbReference>
<evidence type="ECO:0000256" key="2">
    <source>
        <dbReference type="ARBA" id="ARBA00022679"/>
    </source>
</evidence>
<dbReference type="PANTHER" id="PTHR37419">
    <property type="entry name" value="SERINE/THREONINE-PROTEIN KINASE TOXIN HIPA"/>
    <property type="match status" value="1"/>
</dbReference>
<evidence type="ECO:0000256" key="1">
    <source>
        <dbReference type="ARBA" id="ARBA00010164"/>
    </source>
</evidence>
<gene>
    <name evidence="5" type="ORF">LIN78_16500</name>
</gene>
<proteinExistence type="inferred from homology"/>
<protein>
    <submittedName>
        <fullName evidence="5">HipA domain-containing protein</fullName>
    </submittedName>
</protein>
<comment type="similarity">
    <text evidence="1">Belongs to the HipA Ser/Thr kinase family.</text>
</comment>
<reference evidence="5" key="1">
    <citation type="submission" date="2021-10" db="EMBL/GenBank/DDBJ databases">
        <title>The complete genome sequence of Leeia sp. TBRC 13508.</title>
        <authorList>
            <person name="Charoenyingcharoen P."/>
            <person name="Yukphan P."/>
        </authorList>
    </citation>
    <scope>NUCLEOTIDE SEQUENCE</scope>
    <source>
        <strain evidence="5">TBRC 13508</strain>
    </source>
</reference>
<organism evidence="5 6">
    <name type="scientific">Leeia speluncae</name>
    <dbReference type="NCBI Taxonomy" id="2884804"/>
    <lineage>
        <taxon>Bacteria</taxon>
        <taxon>Pseudomonadati</taxon>
        <taxon>Pseudomonadota</taxon>
        <taxon>Betaproteobacteria</taxon>
        <taxon>Neisseriales</taxon>
        <taxon>Leeiaceae</taxon>
        <taxon>Leeia</taxon>
    </lineage>
</organism>
<evidence type="ECO:0000313" key="5">
    <source>
        <dbReference type="EMBL" id="MCB6185150.1"/>
    </source>
</evidence>
<evidence type="ECO:0000256" key="3">
    <source>
        <dbReference type="ARBA" id="ARBA00022777"/>
    </source>
</evidence>
<evidence type="ECO:0000259" key="4">
    <source>
        <dbReference type="Pfam" id="PF07804"/>
    </source>
</evidence>
<dbReference type="RefSeq" id="WP_227181980.1">
    <property type="nucleotide sequence ID" value="NZ_JAJBZT010000012.1"/>
</dbReference>
<keyword evidence="3" id="KW-0418">Kinase</keyword>
<name>A0ABS8DAB7_9NEIS</name>
<sequence length="375" mass="42397">MSFEHRNYDQWAPFLLDILPSGFGRDLLVQDMGWLPDGLTNDVNVLLHGASNPAGNVRVAQAYEWLRSKLPQQADGWSTDVIQRRNADFIEYAHLHGTLVAGTSTQGQAAKLWMTQKDDGLYYADSLVADQEANAVYLVKLPRNDNDANLLRYEYHWLQLAKLAQLNVYGSPELSDGGLLFIPRFDKVISTAGVDRRRAMESVFSLMEVTVPGQILRHEDIILTWMQFADQTRFGGDLVEYLQRDILSYCLRVEDNHGRNTAFFLTEDGLELAPLFDFSPMFLAEDPPVRSTTWRSFSIGQHAEWPNLFDANGFFTNLLGPSAQLLAAELVAWRPILAMVKEKFCHLANSPTFTALIYRFDTALEALNALSQKNT</sequence>
<dbReference type="InterPro" id="IPR012893">
    <property type="entry name" value="HipA-like_C"/>
</dbReference>
<evidence type="ECO:0000313" key="6">
    <source>
        <dbReference type="Proteomes" id="UP001165395"/>
    </source>
</evidence>
<dbReference type="Pfam" id="PF07804">
    <property type="entry name" value="HipA_C"/>
    <property type="match status" value="1"/>
</dbReference>